<dbReference type="AlphaFoldDB" id="A0AAQ3T6B9"/>
<evidence type="ECO:0000256" key="1">
    <source>
        <dbReference type="SAM" id="MobiDB-lite"/>
    </source>
</evidence>
<feature type="region of interest" description="Disordered" evidence="1">
    <location>
        <begin position="1"/>
        <end position="20"/>
    </location>
</feature>
<evidence type="ECO:0000313" key="3">
    <source>
        <dbReference type="Proteomes" id="UP001341281"/>
    </source>
</evidence>
<evidence type="ECO:0000313" key="2">
    <source>
        <dbReference type="EMBL" id="WVZ67215.1"/>
    </source>
</evidence>
<feature type="compositionally biased region" description="Basic and acidic residues" evidence="1">
    <location>
        <begin position="1"/>
        <end position="12"/>
    </location>
</feature>
<dbReference type="Pfam" id="PF07893">
    <property type="entry name" value="DUF1668"/>
    <property type="match status" value="2"/>
</dbReference>
<keyword evidence="3" id="KW-1185">Reference proteome</keyword>
<accession>A0AAQ3T6B9</accession>
<dbReference type="EMBL" id="CP144748">
    <property type="protein sequence ID" value="WVZ67215.1"/>
    <property type="molecule type" value="Genomic_DNA"/>
</dbReference>
<dbReference type="Proteomes" id="UP001341281">
    <property type="component" value="Chromosome 04"/>
</dbReference>
<dbReference type="PANTHER" id="PTHR33085">
    <property type="entry name" value="OS12G0113100 PROTEIN-RELATED"/>
    <property type="match status" value="1"/>
</dbReference>
<name>A0AAQ3T6B9_PASNO</name>
<organism evidence="2 3">
    <name type="scientific">Paspalum notatum var. saurae</name>
    <dbReference type="NCBI Taxonomy" id="547442"/>
    <lineage>
        <taxon>Eukaryota</taxon>
        <taxon>Viridiplantae</taxon>
        <taxon>Streptophyta</taxon>
        <taxon>Embryophyta</taxon>
        <taxon>Tracheophyta</taxon>
        <taxon>Spermatophyta</taxon>
        <taxon>Magnoliopsida</taxon>
        <taxon>Liliopsida</taxon>
        <taxon>Poales</taxon>
        <taxon>Poaceae</taxon>
        <taxon>PACMAD clade</taxon>
        <taxon>Panicoideae</taxon>
        <taxon>Andropogonodae</taxon>
        <taxon>Paspaleae</taxon>
        <taxon>Paspalinae</taxon>
        <taxon>Paspalum</taxon>
    </lineage>
</organism>
<sequence length="510" mass="55951">MEKVPRPEERPRSMRGQPSDEFEAIAYRNTGMTAPPSSGTVKSSHHHLTISSYAVVGEGSHICISVEGIGAYCLDTVNHTWSKAGGWTLPFHGKVEYVPELKLWFGLSADAQHLVAADLSAMDSQPQVVGTWKELHLPEEWKQHRKCQVVNLGSGRFCIARFMLTPTKDGLFGQEFVVLTGVEVIPRFHNDNETGGNGKLELKMIPHKSRCHMPVDNTRIEEIPAITFNLSPTTCHVAYHAGHLYTCGGGTHMCKVKFYQAQPSPAPAPLASPPFVSRSHHTSCLHAGAGRLRHAAHTQNVVGRWRPPQRSIAHAIERKRCGGGARRGECGDECPSGRPAATHVTDGRTAAVAADAVLLVAADVSASSSPTLSIYLPLLAAAAPRQVFVGPFARDRRAPPTGGAQLTMGLSRRFLNLIVASRMPGVKSLRRIDMARQLFCSDTQQSRVKIERIRLPKPTFSFRASASDQRDQWKMDCFPFVDCKVICADQSGRAFLFEADTRHVKNYANT</sequence>
<dbReference type="PANTHER" id="PTHR33085:SF145">
    <property type="entry name" value="OS05G0302200 PROTEIN"/>
    <property type="match status" value="1"/>
</dbReference>
<protein>
    <submittedName>
        <fullName evidence="2">Uncharacterized protein</fullName>
    </submittedName>
</protein>
<reference evidence="2 3" key="1">
    <citation type="submission" date="2024-02" db="EMBL/GenBank/DDBJ databases">
        <title>High-quality chromosome-scale genome assembly of Pensacola bahiagrass (Paspalum notatum Flugge var. saurae).</title>
        <authorList>
            <person name="Vega J.M."/>
            <person name="Podio M."/>
            <person name="Orjuela J."/>
            <person name="Siena L.A."/>
            <person name="Pessino S.C."/>
            <person name="Combes M.C."/>
            <person name="Mariac C."/>
            <person name="Albertini E."/>
            <person name="Pupilli F."/>
            <person name="Ortiz J.P.A."/>
            <person name="Leblanc O."/>
        </authorList>
    </citation>
    <scope>NUCLEOTIDE SEQUENCE [LARGE SCALE GENOMIC DNA]</scope>
    <source>
        <strain evidence="2">R1</strain>
        <tissue evidence="2">Leaf</tissue>
    </source>
</reference>
<proteinExistence type="predicted"/>
<gene>
    <name evidence="2" type="ORF">U9M48_016326</name>
</gene>
<dbReference type="InterPro" id="IPR012871">
    <property type="entry name" value="DUF1668_ORYSA"/>
</dbReference>